<dbReference type="GO" id="GO:0003677">
    <property type="term" value="F:DNA binding"/>
    <property type="evidence" value="ECO:0007669"/>
    <property type="project" value="UniProtKB-KW"/>
</dbReference>
<evidence type="ECO:0000256" key="1">
    <source>
        <dbReference type="ARBA" id="ARBA00023015"/>
    </source>
</evidence>
<evidence type="ECO:0000256" key="3">
    <source>
        <dbReference type="ARBA" id="ARBA00023163"/>
    </source>
</evidence>
<dbReference type="SUPFAM" id="SSF51206">
    <property type="entry name" value="cAMP-binding domain-like"/>
    <property type="match status" value="1"/>
</dbReference>
<dbReference type="KEGG" id="mpro:BJP34_13710"/>
<dbReference type="InterPro" id="IPR014710">
    <property type="entry name" value="RmlC-like_jellyroll"/>
</dbReference>
<evidence type="ECO:0000313" key="6">
    <source>
        <dbReference type="Proteomes" id="UP000177870"/>
    </source>
</evidence>
<keyword evidence="2" id="KW-0238">DNA-binding</keyword>
<dbReference type="Pfam" id="PF13545">
    <property type="entry name" value="HTH_Crp_2"/>
    <property type="match status" value="1"/>
</dbReference>
<dbReference type="EMBL" id="CP017599">
    <property type="protein sequence ID" value="AOX00368.1"/>
    <property type="molecule type" value="Genomic_DNA"/>
</dbReference>
<evidence type="ECO:0000256" key="2">
    <source>
        <dbReference type="ARBA" id="ARBA00023125"/>
    </source>
</evidence>
<dbReference type="GO" id="GO:0006355">
    <property type="term" value="P:regulation of DNA-templated transcription"/>
    <property type="evidence" value="ECO:0007669"/>
    <property type="project" value="InterPro"/>
</dbReference>
<evidence type="ECO:0000259" key="4">
    <source>
        <dbReference type="PROSITE" id="PS51063"/>
    </source>
</evidence>
<name>A0A1D8TRV0_9CYAN</name>
<evidence type="ECO:0000313" key="5">
    <source>
        <dbReference type="EMBL" id="AOX00368.1"/>
    </source>
</evidence>
<dbReference type="PROSITE" id="PS51063">
    <property type="entry name" value="HTH_CRP_2"/>
    <property type="match status" value="1"/>
</dbReference>
<dbReference type="InterPro" id="IPR018490">
    <property type="entry name" value="cNMP-bd_dom_sf"/>
</dbReference>
<feature type="domain" description="HTH crp-type" evidence="4">
    <location>
        <begin position="128"/>
        <end position="201"/>
    </location>
</feature>
<dbReference type="SMART" id="SM00419">
    <property type="entry name" value="HTH_CRP"/>
    <property type="match status" value="1"/>
</dbReference>
<reference evidence="6" key="1">
    <citation type="submission" date="2016-10" db="EMBL/GenBank/DDBJ databases">
        <title>Comparative genomics uncovers the prolific and rare metabolic potential of the cyanobacterial genus Moorea.</title>
        <authorList>
            <person name="Leao T."/>
            <person name="Castelao G."/>
            <person name="Korobeynikov A."/>
            <person name="Monroe E.A."/>
            <person name="Podell S."/>
            <person name="Glukhov E."/>
            <person name="Allen E."/>
            <person name="Gerwick W.H."/>
            <person name="Gerwick L."/>
        </authorList>
    </citation>
    <scope>NUCLEOTIDE SEQUENCE [LARGE SCALE GENOMIC DNA]</scope>
    <source>
        <strain evidence="6">PAL-8-15-08-1</strain>
    </source>
</reference>
<dbReference type="AlphaFoldDB" id="A0A1D8TRV0"/>
<gene>
    <name evidence="5" type="ORF">BJP34_13710</name>
</gene>
<dbReference type="InterPro" id="IPR036390">
    <property type="entry name" value="WH_DNA-bd_sf"/>
</dbReference>
<dbReference type="Gene3D" id="2.60.120.10">
    <property type="entry name" value="Jelly Rolls"/>
    <property type="match status" value="1"/>
</dbReference>
<proteinExistence type="predicted"/>
<dbReference type="STRING" id="1458985.BJP34_13710"/>
<keyword evidence="1" id="KW-0805">Transcription regulation</keyword>
<sequence>MPLTQKAFHGISQDGQKQRQRLRWYSKGEIIPLVAPGIWQVCQGIVQLSKINLDGGEVLLAWALPDTSFRIGLAALDTYQAQALSEVHLQWFSMIELEASPHLSHTLFNQLGHRIQQTEALLAIAGLRRVEDRLQQLLFLLKQEMGEPVAEGTRLSVRMTHQNLANAIGTSRVTVTKTLGELHNRGMITFDRDRHIIVKHGILCNNI</sequence>
<protein>
    <recommendedName>
        <fullName evidence="4">HTH crp-type domain-containing protein</fullName>
    </recommendedName>
</protein>
<dbReference type="OrthoDB" id="5242211at2"/>
<dbReference type="Proteomes" id="UP000177870">
    <property type="component" value="Chromosome"/>
</dbReference>
<dbReference type="InterPro" id="IPR012318">
    <property type="entry name" value="HTH_CRP"/>
</dbReference>
<organism evidence="5 6">
    <name type="scientific">Moorena producens PAL-8-15-08-1</name>
    <dbReference type="NCBI Taxonomy" id="1458985"/>
    <lineage>
        <taxon>Bacteria</taxon>
        <taxon>Bacillati</taxon>
        <taxon>Cyanobacteriota</taxon>
        <taxon>Cyanophyceae</taxon>
        <taxon>Coleofasciculales</taxon>
        <taxon>Coleofasciculaceae</taxon>
        <taxon>Moorena</taxon>
    </lineage>
</organism>
<dbReference type="SUPFAM" id="SSF46785">
    <property type="entry name" value="Winged helix' DNA-binding domain"/>
    <property type="match status" value="1"/>
</dbReference>
<keyword evidence="3" id="KW-0804">Transcription</keyword>
<accession>A0A1D8TRV0</accession>
<dbReference type="RefSeq" id="WP_070392830.1">
    <property type="nucleotide sequence ID" value="NZ_CP017599.1"/>
</dbReference>